<dbReference type="RefSeq" id="WP_044526056.1">
    <property type="nucleotide sequence ID" value="NZ_CP009440.1"/>
</dbReference>
<dbReference type="Proteomes" id="UP000031830">
    <property type="component" value="Chromosome"/>
</dbReference>
<accession>A0A0B6CY00</accession>
<dbReference type="EMBL" id="CP009440">
    <property type="protein sequence ID" value="AJI53755.1"/>
    <property type="molecule type" value="Genomic_DNA"/>
</dbReference>
<feature type="compositionally biased region" description="Polar residues" evidence="1">
    <location>
        <begin position="33"/>
        <end position="56"/>
    </location>
</feature>
<dbReference type="STRING" id="28110.KU46_1420"/>
<proteinExistence type="predicted"/>
<protein>
    <submittedName>
        <fullName evidence="2">Uncharacterized protein</fullName>
    </submittedName>
</protein>
<feature type="region of interest" description="Disordered" evidence="1">
    <location>
        <begin position="33"/>
        <end position="81"/>
    </location>
</feature>
<sequence>MIFKKIAIILAGAFLGISLLDAVTLEINKTSGNLPSSMVPGVSNNGDISTNNNEDTPSSNDSAPSNPPMTETTTTGGVWGISCSSPRAATGSVLPNGEKGCLTGDNGNLLVAFRGDNQRVTLKTTLSDGNEYDIINEPDSDYVYIQRNGSERLGNQTNPEVVSILESFVSEKGDFIAGVGQGSAMCDNYVKDEDTAGFWNKLCTAP</sequence>
<dbReference type="OrthoDB" id="9936791at2"/>
<evidence type="ECO:0000256" key="1">
    <source>
        <dbReference type="SAM" id="MobiDB-lite"/>
    </source>
</evidence>
<dbReference type="AlphaFoldDB" id="A0A0B6CY00"/>
<evidence type="ECO:0000313" key="3">
    <source>
        <dbReference type="Proteomes" id="UP000031830"/>
    </source>
</evidence>
<organism evidence="2 3">
    <name type="scientific">Francisella philomiragia</name>
    <dbReference type="NCBI Taxonomy" id="28110"/>
    <lineage>
        <taxon>Bacteria</taxon>
        <taxon>Pseudomonadati</taxon>
        <taxon>Pseudomonadota</taxon>
        <taxon>Gammaproteobacteria</taxon>
        <taxon>Thiotrichales</taxon>
        <taxon>Francisellaceae</taxon>
        <taxon>Francisella</taxon>
    </lineage>
</organism>
<name>A0A0B6CY00_9GAMM</name>
<dbReference type="KEGG" id="fpz:LA55_878"/>
<reference evidence="2 3" key="1">
    <citation type="journal article" date="2015" name="Genome Announc.">
        <title>Genome sequencing of 18 francisella strains to aid in assay development and testing.</title>
        <authorList>
            <person name="Johnson S.L."/>
            <person name="Daligault H.E."/>
            <person name="Davenport K.W."/>
            <person name="Coyne S.R."/>
            <person name="Frey K.G."/>
            <person name="Koroleva G.I."/>
            <person name="Broomall S.M."/>
            <person name="Bishop-Lilly K.A."/>
            <person name="Bruce D.C."/>
            <person name="Chertkov O."/>
            <person name="Freitas T."/>
            <person name="Jaissle J."/>
            <person name="Ladner J.T."/>
            <person name="Rosenzweig C.N."/>
            <person name="Gibbons H.S."/>
            <person name="Palacios G.F."/>
            <person name="Redden C.L."/>
            <person name="Xu Y."/>
            <person name="Minogue T.D."/>
            <person name="Chain P.S."/>
        </authorList>
    </citation>
    <scope>NUCLEOTIDE SEQUENCE [LARGE SCALE GENOMIC DNA]</scope>
    <source>
        <strain evidence="2 3">GA01-2794</strain>
    </source>
</reference>
<evidence type="ECO:0000313" key="2">
    <source>
        <dbReference type="EMBL" id="AJI53755.1"/>
    </source>
</evidence>
<gene>
    <name evidence="2" type="ORF">LA55_878</name>
</gene>
<feature type="compositionally biased region" description="Polar residues" evidence="1">
    <location>
        <begin position="69"/>
        <end position="81"/>
    </location>
</feature>